<comment type="caution">
    <text evidence="10">The sequence shown here is derived from an EMBL/GenBank/DDBJ whole genome shotgun (WGS) entry which is preliminary data.</text>
</comment>
<dbReference type="PANTHER" id="PTHR46494:SF2">
    <property type="entry name" value="MAGNESIUM TRANSPORT PROTEIN CORA"/>
    <property type="match status" value="1"/>
</dbReference>
<dbReference type="GO" id="GO:0015087">
    <property type="term" value="F:cobalt ion transmembrane transporter activity"/>
    <property type="evidence" value="ECO:0007669"/>
    <property type="project" value="TreeGrafter"/>
</dbReference>
<proteinExistence type="inferred from homology"/>
<evidence type="ECO:0000256" key="3">
    <source>
        <dbReference type="ARBA" id="ARBA00022448"/>
    </source>
</evidence>
<evidence type="ECO:0000256" key="7">
    <source>
        <dbReference type="ARBA" id="ARBA00023136"/>
    </source>
</evidence>
<name>A0A2V5JWU6_9BACL</name>
<evidence type="ECO:0000256" key="1">
    <source>
        <dbReference type="ARBA" id="ARBA00004651"/>
    </source>
</evidence>
<comment type="similarity">
    <text evidence="2">Belongs to the CorA metal ion transporter (MIT) (TC 1.A.35) family.</text>
</comment>
<dbReference type="Pfam" id="PF01544">
    <property type="entry name" value="CorA"/>
    <property type="match status" value="1"/>
</dbReference>
<keyword evidence="4" id="KW-1003">Cell membrane</keyword>
<evidence type="ECO:0000256" key="6">
    <source>
        <dbReference type="ARBA" id="ARBA00022989"/>
    </source>
</evidence>
<evidence type="ECO:0000256" key="2">
    <source>
        <dbReference type="ARBA" id="ARBA00009765"/>
    </source>
</evidence>
<dbReference type="EMBL" id="QJVJ01000017">
    <property type="protein sequence ID" value="PYI50672.1"/>
    <property type="molecule type" value="Genomic_DNA"/>
</dbReference>
<feature type="transmembrane region" description="Helical" evidence="9">
    <location>
        <begin position="280"/>
        <end position="301"/>
    </location>
</feature>
<evidence type="ECO:0000313" key="11">
    <source>
        <dbReference type="Proteomes" id="UP000247476"/>
    </source>
</evidence>
<dbReference type="AlphaFoldDB" id="A0A2V5JWU6"/>
<keyword evidence="6 9" id="KW-1133">Transmembrane helix</keyword>
<dbReference type="InterPro" id="IPR045861">
    <property type="entry name" value="CorA_cytoplasmic_dom"/>
</dbReference>
<evidence type="ECO:0000256" key="8">
    <source>
        <dbReference type="SAM" id="Coils"/>
    </source>
</evidence>
<evidence type="ECO:0000256" key="5">
    <source>
        <dbReference type="ARBA" id="ARBA00022692"/>
    </source>
</evidence>
<reference evidence="10 11" key="1">
    <citation type="submission" date="2018-05" db="EMBL/GenBank/DDBJ databases">
        <title>Paenibacillus flagellatus sp. nov., isolated from selenium mineral soil.</title>
        <authorList>
            <person name="Dai X."/>
        </authorList>
    </citation>
    <scope>NUCLEOTIDE SEQUENCE [LARGE SCALE GENOMIC DNA]</scope>
    <source>
        <strain evidence="10 11">DXL2</strain>
    </source>
</reference>
<dbReference type="GO" id="GO:0000287">
    <property type="term" value="F:magnesium ion binding"/>
    <property type="evidence" value="ECO:0007669"/>
    <property type="project" value="TreeGrafter"/>
</dbReference>
<dbReference type="Gene3D" id="1.20.58.340">
    <property type="entry name" value="Magnesium transport protein CorA, transmembrane region"/>
    <property type="match status" value="2"/>
</dbReference>
<dbReference type="GO" id="GO:0050897">
    <property type="term" value="F:cobalt ion binding"/>
    <property type="evidence" value="ECO:0007669"/>
    <property type="project" value="TreeGrafter"/>
</dbReference>
<keyword evidence="11" id="KW-1185">Reference proteome</keyword>
<dbReference type="CDD" id="cd12821">
    <property type="entry name" value="EcCorA_ZntB-like"/>
    <property type="match status" value="1"/>
</dbReference>
<keyword evidence="7 9" id="KW-0472">Membrane</keyword>
<evidence type="ECO:0000256" key="4">
    <source>
        <dbReference type="ARBA" id="ARBA00022475"/>
    </source>
</evidence>
<feature type="transmembrane region" description="Helical" evidence="9">
    <location>
        <begin position="249"/>
        <end position="268"/>
    </location>
</feature>
<keyword evidence="3" id="KW-0813">Transport</keyword>
<keyword evidence="8" id="KW-0175">Coiled coil</keyword>
<dbReference type="SUPFAM" id="SSF144083">
    <property type="entry name" value="Magnesium transport protein CorA, transmembrane region"/>
    <property type="match status" value="1"/>
</dbReference>
<comment type="subcellular location">
    <subcellularLocation>
        <location evidence="1">Cell membrane</location>
        <topology evidence="1">Multi-pass membrane protein</topology>
    </subcellularLocation>
</comment>
<gene>
    <name evidence="10" type="ORF">DLM86_28285</name>
</gene>
<dbReference type="InterPro" id="IPR002523">
    <property type="entry name" value="MgTranspt_CorA/ZnTranspt_ZntB"/>
</dbReference>
<accession>A0A2V5JWU6</accession>
<dbReference type="GO" id="GO:0005886">
    <property type="term" value="C:plasma membrane"/>
    <property type="evidence" value="ECO:0007669"/>
    <property type="project" value="UniProtKB-SubCell"/>
</dbReference>
<evidence type="ECO:0000313" key="10">
    <source>
        <dbReference type="EMBL" id="PYI50672.1"/>
    </source>
</evidence>
<organism evidence="10 11">
    <name type="scientific">Paenibacillus flagellatus</name>
    <dbReference type="NCBI Taxonomy" id="2211139"/>
    <lineage>
        <taxon>Bacteria</taxon>
        <taxon>Bacillati</taxon>
        <taxon>Bacillota</taxon>
        <taxon>Bacilli</taxon>
        <taxon>Bacillales</taxon>
        <taxon>Paenibacillaceae</taxon>
        <taxon>Paenibacillus</taxon>
    </lineage>
</organism>
<dbReference type="Proteomes" id="UP000247476">
    <property type="component" value="Unassembled WGS sequence"/>
</dbReference>
<keyword evidence="5 9" id="KW-0812">Transmembrane</keyword>
<protein>
    <recommendedName>
        <fullName evidence="12">Magnesium transporter</fullName>
    </recommendedName>
</protein>
<evidence type="ECO:0000256" key="9">
    <source>
        <dbReference type="SAM" id="Phobius"/>
    </source>
</evidence>
<sequence>MAMNATPNKGAEAGANRSWQWIRQVVGRMDGIEPAAAANPDDGGPREGREPDVNAAVVTETPDGEPLLHGTLVCGRSPGGGEGWAVHFRVTERRLVTRYSDGFPAYRLEQAPWKRRLDRCAGGHEAFAVLLAFAAEPLHAGLDGYESRLGELEQAMRGRNRKVLMNRVLERRHELIEWSLKLAPLREFADALHETFLDDVAERPEYRRLVLKLERIGRLLRRYEDELDTLLAMDDAVSSYRGNEIMKTLTIFTALCTPATVIGALWGMNFDKLPLAGWAYGFPASCAAVALLTAVVYVWLWRKGWTGELLRGRRSGL</sequence>
<dbReference type="PANTHER" id="PTHR46494">
    <property type="entry name" value="CORA FAMILY METAL ION TRANSPORTER (EUROFUNG)"/>
    <property type="match status" value="1"/>
</dbReference>
<evidence type="ECO:0008006" key="12">
    <source>
        <dbReference type="Google" id="ProtNLM"/>
    </source>
</evidence>
<dbReference type="SUPFAM" id="SSF143865">
    <property type="entry name" value="CorA soluble domain-like"/>
    <property type="match status" value="1"/>
</dbReference>
<feature type="coiled-coil region" evidence="8">
    <location>
        <begin position="206"/>
        <end position="233"/>
    </location>
</feature>
<dbReference type="InterPro" id="IPR045863">
    <property type="entry name" value="CorA_TM1_TM2"/>
</dbReference>
<dbReference type="GO" id="GO:0015095">
    <property type="term" value="F:magnesium ion transmembrane transporter activity"/>
    <property type="evidence" value="ECO:0007669"/>
    <property type="project" value="TreeGrafter"/>
</dbReference>